<dbReference type="InterPro" id="IPR004088">
    <property type="entry name" value="KH_dom_type_1"/>
</dbReference>
<feature type="domain" description="SAM" evidence="6">
    <location>
        <begin position="697"/>
        <end position="760"/>
    </location>
</feature>
<dbReference type="Gene3D" id="1.10.150.50">
    <property type="entry name" value="Transcription Factor, Ets-1"/>
    <property type="match status" value="1"/>
</dbReference>
<dbReference type="PANTHER" id="PTHR10627:SF59">
    <property type="entry name" value="BICAUDAL C HOMOLOG 2"/>
    <property type="match status" value="1"/>
</dbReference>
<comment type="caution">
    <text evidence="7">The sequence shown here is derived from an EMBL/GenBank/DDBJ whole genome shotgun (WGS) entry which is preliminary data.</text>
</comment>
<feature type="region of interest" description="Disordered" evidence="5">
    <location>
        <begin position="451"/>
        <end position="507"/>
    </location>
</feature>
<dbReference type="Pfam" id="PF24234">
    <property type="entry name" value="KH_BICC1_1st"/>
    <property type="match status" value="1"/>
</dbReference>
<dbReference type="SMART" id="SM00322">
    <property type="entry name" value="KH"/>
    <property type="match status" value="3"/>
</dbReference>
<dbReference type="CDD" id="cd22421">
    <property type="entry name" value="KH-I_BICC1_rpt2"/>
    <property type="match status" value="1"/>
</dbReference>
<dbReference type="PROSITE" id="PS50105">
    <property type="entry name" value="SAM_DOMAIN"/>
    <property type="match status" value="1"/>
</dbReference>
<keyword evidence="8" id="KW-1185">Reference proteome</keyword>
<dbReference type="CDD" id="cd09520">
    <property type="entry name" value="SAM_BICC1"/>
    <property type="match status" value="1"/>
</dbReference>
<organism evidence="7 8">
    <name type="scientific">Polypterus senegalus</name>
    <name type="common">Senegal bichir</name>
    <dbReference type="NCBI Taxonomy" id="55291"/>
    <lineage>
        <taxon>Eukaryota</taxon>
        <taxon>Metazoa</taxon>
        <taxon>Chordata</taxon>
        <taxon>Craniata</taxon>
        <taxon>Vertebrata</taxon>
        <taxon>Euteleostomi</taxon>
        <taxon>Actinopterygii</taxon>
        <taxon>Polypteriformes</taxon>
        <taxon>Polypteridae</taxon>
        <taxon>Polypterus</taxon>
    </lineage>
</organism>
<dbReference type="InterPro" id="IPR013761">
    <property type="entry name" value="SAM/pointed_sf"/>
</dbReference>
<dbReference type="Proteomes" id="UP000886611">
    <property type="component" value="Unassembled WGS sequence"/>
</dbReference>
<evidence type="ECO:0000256" key="5">
    <source>
        <dbReference type="SAM" id="MobiDB-lite"/>
    </source>
</evidence>
<dbReference type="EMBL" id="JAATIS010009265">
    <property type="protein sequence ID" value="KAG2455755.1"/>
    <property type="molecule type" value="Genomic_DNA"/>
</dbReference>
<dbReference type="GO" id="GO:0005737">
    <property type="term" value="C:cytoplasm"/>
    <property type="evidence" value="ECO:0007669"/>
    <property type="project" value="TreeGrafter"/>
</dbReference>
<dbReference type="CDD" id="cd22420">
    <property type="entry name" value="KH-I_BICC1_rpt1"/>
    <property type="match status" value="1"/>
</dbReference>
<proteinExistence type="inferred from homology"/>
<dbReference type="SUPFAM" id="SSF47769">
    <property type="entry name" value="SAM/Pointed domain"/>
    <property type="match status" value="1"/>
</dbReference>
<feature type="non-terminal residue" evidence="7">
    <location>
        <position position="1"/>
    </location>
</feature>
<accession>A0A8X7WUA4</accession>
<dbReference type="PANTHER" id="PTHR10627">
    <property type="entry name" value="SCP160"/>
    <property type="match status" value="1"/>
</dbReference>
<dbReference type="InterPro" id="IPR047549">
    <property type="entry name" value="BICC1_KH-I_rpt1"/>
</dbReference>
<dbReference type="SUPFAM" id="SSF54791">
    <property type="entry name" value="Eukaryotic type KH-domain (KH-domain type I)"/>
    <property type="match status" value="3"/>
</dbReference>
<gene>
    <name evidence="7" type="primary">Bicc1_1</name>
    <name evidence="7" type="ORF">GTO96_0006999</name>
</gene>
<dbReference type="InterPro" id="IPR054727">
    <property type="entry name" value="BICC1_KH"/>
</dbReference>
<name>A0A8X7WUA4_POLSE</name>
<dbReference type="PROSITE" id="PS50084">
    <property type="entry name" value="KH_TYPE_1"/>
    <property type="match status" value="2"/>
</dbReference>
<evidence type="ECO:0000313" key="8">
    <source>
        <dbReference type="Proteomes" id="UP000886611"/>
    </source>
</evidence>
<dbReference type="InterPro" id="IPR001660">
    <property type="entry name" value="SAM"/>
</dbReference>
<comment type="similarity">
    <text evidence="1">Belongs to the BicC family.</text>
</comment>
<dbReference type="FunFam" id="1.10.150.50:FF:000025">
    <property type="entry name" value="Ankyrin repeat and sterile alpha motif domain-containing 6"/>
    <property type="match status" value="1"/>
</dbReference>
<dbReference type="Pfam" id="PF00013">
    <property type="entry name" value="KH_1"/>
    <property type="match status" value="2"/>
</dbReference>
<sequence length="801" mass="88042">MATAEKKLHSAGSQIDQVVPPDTADLTMSMRVETAAGDPEWIEERFRIDRKKLEEMLHTPGTGNGLTGEEFFQKVMDETGTQIKWPSKLKIGAKSKKDPHVKVEGVKTGVEEAKRRILQVLEAQASKVTLKMDVAHTDHSHVIGKGGCNIRKVMEESGCHIHFPDSNRNNVNMEKSNQVSIAGPQPGVEVARRKIRDLQPLALSFELPVSILPQVTPDTNSPLIRHITQTFDVSVSVRQHANLYGGTCTVRGLQGNHAGVQKATAILIELLASAEVALNVSTQLDITSQQRLFLLGQNGSNLGNVMQVTHTQIVLQDLNCNPSRSTLLIRGPIESVCLAKQLLLDCLPLCLMFDLETNADVDPNQLSHIMRSLGVSIGLKEKLKQPAKSVIVKALERNVQNMYEARRLVLGLQGKDTNKILVAPSTTTARLSDLSPPESAGHPDLFSSNKAVSLESKVEVTTPPGLPTSTRGSEEKQQETPSSKSDDTISARQIPDIGQDGEGGSAEGYTSEIICEDKHKKDSVAMAKGKSSSQAENDKPPDPNGHPTASRPNITVCDEAKDCTFTCLPLSCRITTMKRRGNWLHVVTMQNRPVETEVRTPTDTWSGLGFSKSMPAEAFQELRCAGRRTYKPYLSNSFQLIISCSECLSRIDEGSAFQHIIFYFFLSKASSAEPFFKCGSFPESISETASNCRFPIKQASNLTELFSQLGLGKYLDIFEQQEIDFQTFLTLTDEDLKEVGISTFGARRKMLLAISDLNKTKKKKLLEPPVVRPGYLEGGASGRLPWNVDMDVDIAALSNRW</sequence>
<evidence type="ECO:0000313" key="7">
    <source>
        <dbReference type="EMBL" id="KAG2455755.1"/>
    </source>
</evidence>
<dbReference type="Pfam" id="PF00536">
    <property type="entry name" value="SAM_1"/>
    <property type="match status" value="1"/>
</dbReference>
<evidence type="ECO:0000256" key="1">
    <source>
        <dbReference type="ARBA" id="ARBA00007662"/>
    </source>
</evidence>
<feature type="region of interest" description="Disordered" evidence="5">
    <location>
        <begin position="521"/>
        <end position="553"/>
    </location>
</feature>
<keyword evidence="2" id="KW-0217">Developmental protein</keyword>
<dbReference type="InterPro" id="IPR037974">
    <property type="entry name" value="BICC1_SAM_dom"/>
</dbReference>
<dbReference type="Gene3D" id="3.30.310.270">
    <property type="match status" value="1"/>
</dbReference>
<dbReference type="InterPro" id="IPR036612">
    <property type="entry name" value="KH_dom_type_1_sf"/>
</dbReference>
<feature type="region of interest" description="Disordered" evidence="5">
    <location>
        <begin position="1"/>
        <end position="21"/>
    </location>
</feature>
<dbReference type="AlphaFoldDB" id="A0A8X7WUA4"/>
<dbReference type="InterPro" id="IPR004087">
    <property type="entry name" value="KH_dom"/>
</dbReference>
<dbReference type="SMART" id="SM00454">
    <property type="entry name" value="SAM"/>
    <property type="match status" value="1"/>
</dbReference>
<evidence type="ECO:0000256" key="3">
    <source>
        <dbReference type="ARBA" id="ARBA00022737"/>
    </source>
</evidence>
<keyword evidence="3" id="KW-0677">Repeat</keyword>
<dbReference type="Gene3D" id="3.30.1370.10">
    <property type="entry name" value="K Homology domain, type 1"/>
    <property type="match status" value="2"/>
</dbReference>
<feature type="compositionally biased region" description="Basic and acidic residues" evidence="5">
    <location>
        <begin position="472"/>
        <end position="489"/>
    </location>
</feature>
<protein>
    <submittedName>
        <fullName evidence="7">BICC1 protein</fullName>
    </submittedName>
</protein>
<dbReference type="Pfam" id="PF22985">
    <property type="entry name" value="KH_BICC1"/>
    <property type="match status" value="2"/>
</dbReference>
<feature type="non-terminal residue" evidence="7">
    <location>
        <position position="801"/>
    </location>
</feature>
<keyword evidence="4" id="KW-0694">RNA-binding</keyword>
<dbReference type="GO" id="GO:0003723">
    <property type="term" value="F:RNA binding"/>
    <property type="evidence" value="ECO:0007669"/>
    <property type="project" value="UniProtKB-UniRule"/>
</dbReference>
<evidence type="ECO:0000256" key="2">
    <source>
        <dbReference type="ARBA" id="ARBA00022473"/>
    </source>
</evidence>
<reference evidence="7 8" key="1">
    <citation type="journal article" date="2021" name="Cell">
        <title>Tracing the genetic footprints of vertebrate landing in non-teleost ray-finned fishes.</title>
        <authorList>
            <person name="Bi X."/>
            <person name="Wang K."/>
            <person name="Yang L."/>
            <person name="Pan H."/>
            <person name="Jiang H."/>
            <person name="Wei Q."/>
            <person name="Fang M."/>
            <person name="Yu H."/>
            <person name="Zhu C."/>
            <person name="Cai Y."/>
            <person name="He Y."/>
            <person name="Gan X."/>
            <person name="Zeng H."/>
            <person name="Yu D."/>
            <person name="Zhu Y."/>
            <person name="Jiang H."/>
            <person name="Qiu Q."/>
            <person name="Yang H."/>
            <person name="Zhang Y.E."/>
            <person name="Wang W."/>
            <person name="Zhu M."/>
            <person name="He S."/>
            <person name="Zhang G."/>
        </authorList>
    </citation>
    <scope>NUCLEOTIDE SEQUENCE [LARGE SCALE GENOMIC DNA]</scope>
    <source>
        <strain evidence="7">Bchr_013</strain>
    </source>
</reference>
<dbReference type="InterPro" id="IPR047554">
    <property type="entry name" value="BICC1_KH-I_rpt2"/>
</dbReference>
<evidence type="ECO:0000256" key="4">
    <source>
        <dbReference type="PROSITE-ProRule" id="PRU00117"/>
    </source>
</evidence>
<evidence type="ECO:0000259" key="6">
    <source>
        <dbReference type="PROSITE" id="PS50105"/>
    </source>
</evidence>